<accession>A0ABY6EE67</accession>
<geneLocation type="plasmid" evidence="1 2">
    <name>punmamed2</name>
</geneLocation>
<keyword evidence="2" id="KW-1185">Reference proteome</keyword>
<evidence type="ECO:0000313" key="2">
    <source>
        <dbReference type="Proteomes" id="UP001061298"/>
    </source>
</evidence>
<dbReference type="RefSeq" id="WP_263235172.1">
    <property type="nucleotide sequence ID" value="NZ_CP106794.1"/>
</dbReference>
<name>A0ABY6EE67_9ACTN</name>
<dbReference type="Proteomes" id="UP001061298">
    <property type="component" value="Plasmid punmamed2"/>
</dbReference>
<dbReference type="EMBL" id="CP106794">
    <property type="protein sequence ID" value="UXY24927.1"/>
    <property type="molecule type" value="Genomic_DNA"/>
</dbReference>
<organism evidence="1 2">
    <name type="scientific">Streptomyces cynarae</name>
    <dbReference type="NCBI Taxonomy" id="2981134"/>
    <lineage>
        <taxon>Bacteria</taxon>
        <taxon>Bacillati</taxon>
        <taxon>Actinomycetota</taxon>
        <taxon>Actinomycetes</taxon>
        <taxon>Kitasatosporales</taxon>
        <taxon>Streptomycetaceae</taxon>
        <taxon>Streptomyces</taxon>
    </lineage>
</organism>
<keyword evidence="1" id="KW-0614">Plasmid</keyword>
<gene>
    <name evidence="1" type="ORF">N8I84_41530</name>
</gene>
<reference evidence="1" key="1">
    <citation type="submission" date="2022-10" db="EMBL/GenBank/DDBJ databases">
        <authorList>
            <person name="Mo P."/>
        </authorList>
    </citation>
    <scope>NUCLEOTIDE SEQUENCE</scope>
    <source>
        <strain evidence="1">HUAS 13-4</strain>
        <plasmid evidence="1">punmamed2</plasmid>
    </source>
</reference>
<protein>
    <submittedName>
        <fullName evidence="1">Uncharacterized protein</fullName>
    </submittedName>
</protein>
<proteinExistence type="predicted"/>
<evidence type="ECO:0000313" key="1">
    <source>
        <dbReference type="EMBL" id="UXY24927.1"/>
    </source>
</evidence>
<sequence length="113" mass="12103">MPSDIMQLTAGRQLTGLRQVLDWTATATVLRQGPGAPGEPPAWLMLLCPAHSQALPGWPGITADADGLRLSCGSVLDYRSAEQLLQSHADLWLTPLTGVDPKTYAGVWPEVLD</sequence>